<dbReference type="KEGG" id="toy:FO059_10640"/>
<dbReference type="NCBIfam" id="TIGR02227">
    <property type="entry name" value="sigpep_I_bact"/>
    <property type="match status" value="1"/>
</dbReference>
<keyword evidence="7" id="KW-0645">Protease</keyword>
<dbReference type="EMBL" id="CP041765">
    <property type="protein sequence ID" value="QDQ97698.1"/>
    <property type="molecule type" value="Genomic_DNA"/>
</dbReference>
<dbReference type="GO" id="GO:0006465">
    <property type="term" value="P:signal peptide processing"/>
    <property type="evidence" value="ECO:0007669"/>
    <property type="project" value="InterPro"/>
</dbReference>
<proteinExistence type="inferred from homology"/>
<evidence type="ECO:0000256" key="2">
    <source>
        <dbReference type="ARBA" id="ARBA00004401"/>
    </source>
</evidence>
<dbReference type="OrthoDB" id="9815782at2"/>
<evidence type="ECO:0000256" key="5">
    <source>
        <dbReference type="ARBA" id="ARBA00022801"/>
    </source>
</evidence>
<keyword evidence="7" id="KW-0812">Transmembrane</keyword>
<evidence type="ECO:0000256" key="4">
    <source>
        <dbReference type="ARBA" id="ARBA00013208"/>
    </source>
</evidence>
<dbReference type="GO" id="GO:0005886">
    <property type="term" value="C:plasma membrane"/>
    <property type="evidence" value="ECO:0007669"/>
    <property type="project" value="UniProtKB-SubCell"/>
</dbReference>
<dbReference type="CDD" id="cd06530">
    <property type="entry name" value="S26_SPase_I"/>
    <property type="match status" value="1"/>
</dbReference>
<evidence type="ECO:0000256" key="3">
    <source>
        <dbReference type="ARBA" id="ARBA00009370"/>
    </source>
</evidence>
<dbReference type="Proteomes" id="UP000317344">
    <property type="component" value="Chromosome"/>
</dbReference>
<keyword evidence="7" id="KW-0472">Membrane</keyword>
<keyword evidence="7" id="KW-1133">Transmembrane helix</keyword>
<comment type="similarity">
    <text evidence="3 7">Belongs to the peptidase S26 family.</text>
</comment>
<feature type="active site" evidence="6">
    <location>
        <position position="115"/>
    </location>
</feature>
<keyword evidence="5 7" id="KW-0378">Hydrolase</keyword>
<dbReference type="GO" id="GO:0009003">
    <property type="term" value="F:signal peptidase activity"/>
    <property type="evidence" value="ECO:0007669"/>
    <property type="project" value="UniProtKB-EC"/>
</dbReference>
<dbReference type="PRINTS" id="PR00727">
    <property type="entry name" value="LEADERPTASE"/>
</dbReference>
<evidence type="ECO:0000259" key="9">
    <source>
        <dbReference type="Pfam" id="PF10502"/>
    </source>
</evidence>
<evidence type="ECO:0000313" key="10">
    <source>
        <dbReference type="EMBL" id="QDQ97698.1"/>
    </source>
</evidence>
<reference evidence="10 11" key="2">
    <citation type="submission" date="2019-07" db="EMBL/GenBank/DDBJ databases">
        <authorList>
            <person name="Huang Y."/>
        </authorList>
    </citation>
    <scope>NUCLEOTIDE SEQUENCE [LARGE SCALE GENOMIC DNA]</scope>
    <source>
        <strain evidence="10 11">HY188</strain>
    </source>
</reference>
<evidence type="ECO:0000256" key="6">
    <source>
        <dbReference type="PIRSR" id="PIRSR600223-1"/>
    </source>
</evidence>
<accession>A0A516X3Q2</accession>
<reference evidence="10 11" key="1">
    <citation type="submission" date="2019-07" db="EMBL/GenBank/DDBJ databases">
        <title>Tomitella cavernea sp. nov., an actinomycete isolated from soil.</title>
        <authorList>
            <person name="Cheng J."/>
        </authorList>
    </citation>
    <scope>NUCLEOTIDE SEQUENCE [LARGE SCALE GENOMIC DNA]</scope>
    <source>
        <strain evidence="10 11">HY188</strain>
    </source>
</reference>
<dbReference type="PROSITE" id="PS00761">
    <property type="entry name" value="SPASE_I_3"/>
    <property type="match status" value="1"/>
</dbReference>
<feature type="compositionally biased region" description="Low complexity" evidence="8">
    <location>
        <begin position="36"/>
        <end position="63"/>
    </location>
</feature>
<dbReference type="GO" id="GO:0004252">
    <property type="term" value="F:serine-type endopeptidase activity"/>
    <property type="evidence" value="ECO:0007669"/>
    <property type="project" value="InterPro"/>
</dbReference>
<dbReference type="InterPro" id="IPR000223">
    <property type="entry name" value="Pept_S26A_signal_pept_1"/>
</dbReference>
<feature type="domain" description="Peptidase S26" evidence="9">
    <location>
        <begin position="85"/>
        <end position="291"/>
    </location>
</feature>
<organism evidence="10 11">
    <name type="scientific">Tomitella fengzijianii</name>
    <dbReference type="NCBI Taxonomy" id="2597660"/>
    <lineage>
        <taxon>Bacteria</taxon>
        <taxon>Bacillati</taxon>
        <taxon>Actinomycetota</taxon>
        <taxon>Actinomycetes</taxon>
        <taxon>Mycobacteriales</taxon>
        <taxon>Tomitella</taxon>
    </lineage>
</organism>
<feature type="active site" evidence="6">
    <location>
        <position position="193"/>
    </location>
</feature>
<dbReference type="SUPFAM" id="SSF51306">
    <property type="entry name" value="LexA/Signal peptidase"/>
    <property type="match status" value="1"/>
</dbReference>
<protein>
    <recommendedName>
        <fullName evidence="4 7">Signal peptidase I</fullName>
        <ecNumber evidence="4 7">3.4.21.89</ecNumber>
    </recommendedName>
</protein>
<feature type="region of interest" description="Disordered" evidence="8">
    <location>
        <begin position="1"/>
        <end position="77"/>
    </location>
</feature>
<dbReference type="Gene3D" id="2.10.109.10">
    <property type="entry name" value="Umud Fragment, subunit A"/>
    <property type="match status" value="1"/>
</dbReference>
<gene>
    <name evidence="10" type="primary">lepB</name>
    <name evidence="10" type="ORF">FO059_10640</name>
</gene>
<dbReference type="Pfam" id="PF10502">
    <property type="entry name" value="Peptidase_S26"/>
    <property type="match status" value="1"/>
</dbReference>
<dbReference type="InterPro" id="IPR019758">
    <property type="entry name" value="Pept_S26A_signal_pept_1_CS"/>
</dbReference>
<dbReference type="PANTHER" id="PTHR43390:SF1">
    <property type="entry name" value="CHLOROPLAST PROCESSING PEPTIDASE"/>
    <property type="match status" value="1"/>
</dbReference>
<evidence type="ECO:0000256" key="8">
    <source>
        <dbReference type="SAM" id="MobiDB-lite"/>
    </source>
</evidence>
<evidence type="ECO:0000256" key="1">
    <source>
        <dbReference type="ARBA" id="ARBA00000677"/>
    </source>
</evidence>
<dbReference type="PANTHER" id="PTHR43390">
    <property type="entry name" value="SIGNAL PEPTIDASE I"/>
    <property type="match status" value="1"/>
</dbReference>
<dbReference type="InterPro" id="IPR019533">
    <property type="entry name" value="Peptidase_S26"/>
</dbReference>
<comment type="catalytic activity">
    <reaction evidence="1 7">
        <text>Cleavage of hydrophobic, N-terminal signal or leader sequences from secreted and periplasmic proteins.</text>
        <dbReference type="EC" id="3.4.21.89"/>
    </reaction>
</comment>
<evidence type="ECO:0000313" key="11">
    <source>
        <dbReference type="Proteomes" id="UP000317344"/>
    </source>
</evidence>
<evidence type="ECO:0000256" key="7">
    <source>
        <dbReference type="RuleBase" id="RU362042"/>
    </source>
</evidence>
<dbReference type="EC" id="3.4.21.89" evidence="4 7"/>
<keyword evidence="11" id="KW-1185">Reference proteome</keyword>
<sequence>MTDETTPHGSARNGPHDHPQHASAADGAYQDRPDAAEGAAAATPGGAAAGHDAPSGDGSAKEPGGADDEAGDGKKKPSRFVRGLREIGILVVVAVVLSVLLQTFVARVYLIPSQSMETTLHGCPGCTGDRIVVDKISYRFTDPKPGDVVVFKGPPSWNEHFDSNRSSNTFIRGLQEVGSFIGLVPPDENDLVKRVIAVEGQTVQCLPQDKGVTVDGTLLDEPYLKNPPSPLPGADSACQGPYFGPVTVPKDHVWVMGDNRTDSADSRYHMGDAASGTVPVDNIIGKARWIVLPFSRIGSIPSPDPQS</sequence>
<comment type="subcellular location">
    <subcellularLocation>
        <location evidence="2">Cell membrane</location>
        <topology evidence="2">Single-pass type II membrane protein</topology>
    </subcellularLocation>
    <subcellularLocation>
        <location evidence="7">Membrane</location>
        <topology evidence="7">Single-pass type II membrane protein</topology>
    </subcellularLocation>
</comment>
<dbReference type="InterPro" id="IPR036286">
    <property type="entry name" value="LexA/Signal_pep-like_sf"/>
</dbReference>
<dbReference type="AlphaFoldDB" id="A0A516X3Q2"/>
<feature type="transmembrane region" description="Helical" evidence="7">
    <location>
        <begin position="87"/>
        <end position="110"/>
    </location>
</feature>
<name>A0A516X3Q2_9ACTN</name>